<feature type="compositionally biased region" description="Basic and acidic residues" evidence="1">
    <location>
        <begin position="698"/>
        <end position="707"/>
    </location>
</feature>
<feature type="compositionally biased region" description="Low complexity" evidence="1">
    <location>
        <begin position="387"/>
        <end position="405"/>
    </location>
</feature>
<gene>
    <name evidence="3" type="ORF">PCHAS_0626500</name>
</gene>
<feature type="region of interest" description="Disordered" evidence="1">
    <location>
        <begin position="1127"/>
        <end position="1187"/>
    </location>
</feature>
<dbReference type="EMBL" id="LK022883">
    <property type="protein sequence ID" value="VTZ67860.1"/>
    <property type="molecule type" value="Genomic_DNA"/>
</dbReference>
<feature type="compositionally biased region" description="Basic and acidic residues" evidence="1">
    <location>
        <begin position="861"/>
        <end position="875"/>
    </location>
</feature>
<reference evidence="3 4" key="1">
    <citation type="journal article" date="2014" name="BMC Biol.">
        <title>A comprehensive evaluation of rodent malaria parasite genomes and gene expression.</title>
        <authorList>
            <person name="Otto T.D."/>
            <person name="Bohme U."/>
            <person name="Jackson A.P."/>
            <person name="Hunt M."/>
            <person name="Franke-Fayard B."/>
            <person name="Hoeijmakers W.A."/>
            <person name="Religa A.A."/>
            <person name="Robertson L."/>
            <person name="Sanders M."/>
            <person name="Ogun S.A."/>
            <person name="Cunningham D."/>
            <person name="Erhart A."/>
            <person name="Billker O."/>
            <person name="Khan S.M."/>
            <person name="Stunnenberg H.G."/>
            <person name="Langhorne J."/>
            <person name="Holder A.A."/>
            <person name="Waters A.P."/>
            <person name="Newbold C.I."/>
            <person name="Pain A."/>
            <person name="Berriman M."/>
            <person name="Janse C.J."/>
        </authorList>
    </citation>
    <scope>NUCLEOTIDE SEQUENCE [LARGE SCALE GENOMIC DNA]</scope>
    <source>
        <strain evidence="3 4">AS</strain>
    </source>
</reference>
<feature type="compositionally biased region" description="Polar residues" evidence="1">
    <location>
        <begin position="600"/>
        <end position="609"/>
    </location>
</feature>
<name>A0A4V0K639_PLACU</name>
<evidence type="ECO:0000256" key="1">
    <source>
        <dbReference type="SAM" id="MobiDB-lite"/>
    </source>
</evidence>
<feature type="compositionally biased region" description="Polar residues" evidence="1">
    <location>
        <begin position="1171"/>
        <end position="1187"/>
    </location>
</feature>
<feature type="compositionally biased region" description="Pro residues" evidence="1">
    <location>
        <begin position="460"/>
        <end position="473"/>
    </location>
</feature>
<feature type="compositionally biased region" description="Low complexity" evidence="1">
    <location>
        <begin position="417"/>
        <end position="445"/>
    </location>
</feature>
<keyword evidence="2" id="KW-0812">Transmembrane</keyword>
<dbReference type="InterPro" id="IPR006477">
    <property type="entry name" value="Yir_bir_cir"/>
</dbReference>
<keyword evidence="4" id="KW-1185">Reference proteome</keyword>
<feature type="region of interest" description="Disordered" evidence="1">
    <location>
        <begin position="346"/>
        <end position="1108"/>
    </location>
</feature>
<feature type="compositionally biased region" description="Polar residues" evidence="1">
    <location>
        <begin position="1073"/>
        <end position="1082"/>
    </location>
</feature>
<feature type="compositionally biased region" description="Acidic residues" evidence="1">
    <location>
        <begin position="285"/>
        <end position="300"/>
    </location>
</feature>
<dbReference type="RefSeq" id="XP_016654391.1">
    <property type="nucleotide sequence ID" value="XM_016799045.1"/>
</dbReference>
<dbReference type="GeneID" id="3495621"/>
<feature type="compositionally biased region" description="Polar residues" evidence="1">
    <location>
        <begin position="826"/>
        <end position="837"/>
    </location>
</feature>
<feature type="compositionally biased region" description="Low complexity" evidence="1">
    <location>
        <begin position="987"/>
        <end position="1001"/>
    </location>
</feature>
<feature type="transmembrane region" description="Helical" evidence="2">
    <location>
        <begin position="1357"/>
        <end position="1377"/>
    </location>
</feature>
<feature type="compositionally biased region" description="Basic and acidic residues" evidence="1">
    <location>
        <begin position="575"/>
        <end position="599"/>
    </location>
</feature>
<feature type="compositionally biased region" description="Pro residues" evidence="1">
    <location>
        <begin position="523"/>
        <end position="560"/>
    </location>
</feature>
<organism evidence="3 4">
    <name type="scientific">Plasmodium chabaudi chabaudi</name>
    <dbReference type="NCBI Taxonomy" id="31271"/>
    <lineage>
        <taxon>Eukaryota</taxon>
        <taxon>Sar</taxon>
        <taxon>Alveolata</taxon>
        <taxon>Apicomplexa</taxon>
        <taxon>Aconoidasida</taxon>
        <taxon>Haemosporida</taxon>
        <taxon>Plasmodiidae</taxon>
        <taxon>Plasmodium</taxon>
        <taxon>Plasmodium (Vinckeia)</taxon>
    </lineage>
</organism>
<evidence type="ECO:0000313" key="4">
    <source>
        <dbReference type="Proteomes" id="UP000071118"/>
    </source>
</evidence>
<feature type="compositionally biased region" description="Low complexity" evidence="1">
    <location>
        <begin position="1083"/>
        <end position="1108"/>
    </location>
</feature>
<feature type="compositionally biased region" description="Polar residues" evidence="1">
    <location>
        <begin position="960"/>
        <end position="973"/>
    </location>
</feature>
<protein>
    <submittedName>
        <fullName evidence="3">CIR protein</fullName>
    </submittedName>
</protein>
<keyword evidence="2" id="KW-1133">Transmembrane helix</keyword>
<dbReference type="VEuPathDB" id="PlasmoDB:PCHAS_0626500"/>
<evidence type="ECO:0000256" key="2">
    <source>
        <dbReference type="SAM" id="Phobius"/>
    </source>
</evidence>
<feature type="compositionally biased region" description="Low complexity" evidence="1">
    <location>
        <begin position="360"/>
        <end position="372"/>
    </location>
</feature>
<sequence length="1384" mass="147599">MSYKQTCDIFREVDELFDGKSIDVDNFNAFSSLYNEYCPVKNGSKSCDTEYERIAAVAGYIFMNFILDNSINLHSDDDRHLEYFIIWISNILYKIAPTHLESLGESYEKHLSKSVGNFVFWNLLYNKRHLFDGNISILSIFYILFKQMCETFDIYNKRGISGHEYAINAAQSYIIYNELSKFVNQCGPYRGLLDHLKTIYNDFRQTAIRENAHNKHIFDQILEFPSIDKTKYGSEFESLECKQVHDKLIKNLPRLVKKENGELNYYEESQKEENKLSTVMILLGSDDDDSGDGDSGDDDNLGNYDDILKKLFSQIENIQQGKSPVSGPQQAPEPAKLIAAKLVAAKRATTKPKAKKDATPSKAQQPKQQPSTNLSSTEHETSKTPKTNTASGTSETGSTGTKVSTAQTPSQPEKPVPAQAAAAQPAAAQPAPAQTAPAQTAPAQTVSVKPAPPQTAAAKPAPPQTAPVKPAPPQTAAAKPAPPQTAAAKPAPPQTAAAKPAPAKPVPPQTAAAKPDPAKPDPAKPAPAKPAPAKPAPAKPVPPQTAPVKPAPVKPAPVKPAPAQQSATLSSTESETSKTHGKNEIHGKSKNAEKNETSEKSITQSSSTKEVLDQPQRQPPPRPNTSETGKLARSEASPQPPPAKPASIQPLSKTLSLITPGAIPTTSTGITSTHTKKSMGVTTSIPILTSTPTITKRAKQELEKLAFEKPTLTQSTYVKPGPSPRPPATQPLEQSPKTFPSKTPGTGKTSSTSATTPTITKTSKSTTLSAPTTTPTGETTSITSSSIKSTLTVQNDDSKQVGRGKRSTDSRDLTIIIPTGSRDAGGQSSRQDITQENSGSSSSLSHQSQVTNGKIKIQPSKSKDQEIQSKNESDKSPGAQNGVGSTQDNPDTVRKTNPSSDIANQLQSSIPKHGDTGGGLGSSGGESPNNTLKKTDNVDKSPPGSKPPSQAMKSGDQRNENVTVPSVQNSGNGVPNGIDNGARDTKNNAGSGKSGEGNSNGVTVNNEEDENKKIVQNQGTYNKQGSSSSGSVDTNGGTGVSGSITGGKDANKGSSGGGSGVSSNGSNSLGSGINTDKQPQKVSPSPTSQASSSSLHLSPLPVTSSPSATPSITLSFSVPGTTTTASITTTLSTGEKAKSDISSIESELSGQNGGSKKLTRARRSTVSASSINTPTNESGTTSDTSPSIKTVTDVKINEKTSIWCIGSNKKFNIIGIGIIGISIFVFLAFLYKYLPFGSRKKSKKKKITKKVINLVDGRKMEKTFIKSIDRGKKSNIIINSGDNKKIAKIIINSDDTNKPIKTEINSRDEKRKTHITINSEHAKKYTKSVINSSDRKKRKIIVNSVNEKMPLLNIYKLMKADPIPFINLFFLLIFFVYKRKQDTI</sequence>
<feature type="compositionally biased region" description="Polar residues" evidence="1">
    <location>
        <begin position="1014"/>
        <end position="1035"/>
    </location>
</feature>
<proteinExistence type="predicted"/>
<feature type="compositionally biased region" description="Low complexity" evidence="1">
    <location>
        <begin position="659"/>
        <end position="673"/>
    </location>
</feature>
<feature type="compositionally biased region" description="Low complexity" evidence="1">
    <location>
        <begin position="561"/>
        <end position="574"/>
    </location>
</feature>
<dbReference type="KEGG" id="pcb:PCHAS_0626500"/>
<feature type="compositionally biased region" description="Basic and acidic residues" evidence="1">
    <location>
        <begin position="796"/>
        <end position="812"/>
    </location>
</feature>
<evidence type="ECO:0000313" key="3">
    <source>
        <dbReference type="EMBL" id="VTZ67860.1"/>
    </source>
</evidence>
<feature type="compositionally biased region" description="Low complexity" evidence="1">
    <location>
        <begin position="1061"/>
        <end position="1072"/>
    </location>
</feature>
<feature type="compositionally biased region" description="Low complexity" evidence="1">
    <location>
        <begin position="740"/>
        <end position="792"/>
    </location>
</feature>
<keyword evidence="2" id="KW-0472">Membrane</keyword>
<feature type="compositionally biased region" description="Low complexity" evidence="1">
    <location>
        <begin position="682"/>
        <end position="695"/>
    </location>
</feature>
<feature type="compositionally biased region" description="Polar residues" evidence="1">
    <location>
        <begin position="878"/>
        <end position="910"/>
    </location>
</feature>
<dbReference type="Pfam" id="PF06022">
    <property type="entry name" value="Cir_Bir_Yir"/>
    <property type="match status" value="1"/>
</dbReference>
<feature type="transmembrane region" description="Helical" evidence="2">
    <location>
        <begin position="1211"/>
        <end position="1234"/>
    </location>
</feature>
<feature type="compositionally biased region" description="Low complexity" evidence="1">
    <location>
        <begin position="474"/>
        <end position="501"/>
    </location>
</feature>
<feature type="compositionally biased region" description="Low complexity" evidence="1">
    <location>
        <begin position="838"/>
        <end position="848"/>
    </location>
</feature>
<feature type="region of interest" description="Disordered" evidence="1">
    <location>
        <begin position="283"/>
        <end position="302"/>
    </location>
</feature>
<feature type="compositionally biased region" description="Polar residues" evidence="1">
    <location>
        <begin position="1140"/>
        <end position="1150"/>
    </location>
</feature>
<accession>A0A4V0K639</accession>
<dbReference type="Proteomes" id="UP000071118">
    <property type="component" value="Chromosome 6"/>
</dbReference>